<reference evidence="5 6" key="2">
    <citation type="submission" date="2014-10" db="EMBL/GenBank/DDBJ databases">
        <title>Comparative genomics of the Paenibacillus odorifer group.</title>
        <authorList>
            <person name="Tsai Y.-C."/>
            <person name="Martin N."/>
            <person name="Korlach J."/>
            <person name="Wiedmann M."/>
        </authorList>
    </citation>
    <scope>NUCLEOTIDE SEQUENCE [LARGE SCALE GENOMIC DNA]</scope>
    <source>
        <strain evidence="5 6">DSM 18334</strain>
    </source>
</reference>
<dbReference type="InterPro" id="IPR018060">
    <property type="entry name" value="HTH_AraC"/>
</dbReference>
<organism evidence="5 6">
    <name type="scientific">Paenibacillus wynnii</name>
    <dbReference type="NCBI Taxonomy" id="268407"/>
    <lineage>
        <taxon>Bacteria</taxon>
        <taxon>Bacillati</taxon>
        <taxon>Bacillota</taxon>
        <taxon>Bacilli</taxon>
        <taxon>Bacillales</taxon>
        <taxon>Paenibacillaceae</taxon>
        <taxon>Paenibacillus</taxon>
    </lineage>
</organism>
<gene>
    <name evidence="5" type="ORF">PWYN_04650</name>
</gene>
<dbReference type="STRING" id="268407.PWYN_04650"/>
<dbReference type="InterPro" id="IPR037923">
    <property type="entry name" value="HTH-like"/>
</dbReference>
<dbReference type="AlphaFoldDB" id="A0A098MB25"/>
<protein>
    <recommendedName>
        <fullName evidence="4">HTH araC/xylS-type domain-containing protein</fullName>
    </recommendedName>
</protein>
<keyword evidence="1" id="KW-0805">Transcription regulation</keyword>
<evidence type="ECO:0000259" key="4">
    <source>
        <dbReference type="PROSITE" id="PS01124"/>
    </source>
</evidence>
<accession>A0A098MB25</accession>
<sequence>MKPYFEQNKNQSGSQDIDRPYYVGLQATDQEGYHIPPHWHYHMEIIHMAYGSAEVRIGSNAYEAKQGDLILIQPCEVHTVTIPTHTPSLHYVIGFNPELLRPMPQLAFNIGYMLPYAASFTAGQKLISSELKVTEMLHSLIEEMYTEYQTKAPGFELAVTANIYRLIVWLLRQQQNTLEAETLSVEDSGILEKFHKTLIYLNENCHEEISAAEVAKLSMMSYSRFASLFKRLMNTSLTPYVMFLRIRKAEQLLLDSSKSITEIAIETGFNSSSYFIKHFKRAKGISPRQYRKNLLLPPS</sequence>
<dbReference type="SMART" id="SM00342">
    <property type="entry name" value="HTH_ARAC"/>
    <property type="match status" value="1"/>
</dbReference>
<dbReference type="PANTHER" id="PTHR43280">
    <property type="entry name" value="ARAC-FAMILY TRANSCRIPTIONAL REGULATOR"/>
    <property type="match status" value="1"/>
</dbReference>
<dbReference type="InterPro" id="IPR009057">
    <property type="entry name" value="Homeodomain-like_sf"/>
</dbReference>
<dbReference type="eggNOG" id="COG2207">
    <property type="taxonomic scope" value="Bacteria"/>
</dbReference>
<evidence type="ECO:0000256" key="1">
    <source>
        <dbReference type="ARBA" id="ARBA00023015"/>
    </source>
</evidence>
<dbReference type="InterPro" id="IPR020449">
    <property type="entry name" value="Tscrpt_reg_AraC-type_HTH"/>
</dbReference>
<evidence type="ECO:0000313" key="6">
    <source>
        <dbReference type="Proteomes" id="UP000029734"/>
    </source>
</evidence>
<dbReference type="SUPFAM" id="SSF51215">
    <property type="entry name" value="Regulatory protein AraC"/>
    <property type="match status" value="1"/>
</dbReference>
<dbReference type="GO" id="GO:0003700">
    <property type="term" value="F:DNA-binding transcription factor activity"/>
    <property type="evidence" value="ECO:0007669"/>
    <property type="project" value="InterPro"/>
</dbReference>
<dbReference type="Pfam" id="PF12833">
    <property type="entry name" value="HTH_18"/>
    <property type="match status" value="1"/>
</dbReference>
<proteinExistence type="predicted"/>
<dbReference type="InterPro" id="IPR018062">
    <property type="entry name" value="HTH_AraC-typ_CS"/>
</dbReference>
<dbReference type="eggNOG" id="COG1917">
    <property type="taxonomic scope" value="Bacteria"/>
</dbReference>
<feature type="domain" description="HTH araC/xylS-type" evidence="4">
    <location>
        <begin position="195"/>
        <end position="293"/>
    </location>
</feature>
<evidence type="ECO:0000256" key="3">
    <source>
        <dbReference type="ARBA" id="ARBA00023163"/>
    </source>
</evidence>
<dbReference type="CDD" id="cd02208">
    <property type="entry name" value="cupin_RmlC-like"/>
    <property type="match status" value="1"/>
</dbReference>
<dbReference type="Gene3D" id="1.10.10.60">
    <property type="entry name" value="Homeodomain-like"/>
    <property type="match status" value="2"/>
</dbReference>
<keyword evidence="6" id="KW-1185">Reference proteome</keyword>
<evidence type="ECO:0000313" key="5">
    <source>
        <dbReference type="EMBL" id="KGE18737.1"/>
    </source>
</evidence>
<name>A0A098MB25_9BACL</name>
<dbReference type="RefSeq" id="WP_036648957.1">
    <property type="nucleotide sequence ID" value="NZ_JQCR01000002.1"/>
</dbReference>
<dbReference type="Pfam" id="PF02311">
    <property type="entry name" value="AraC_binding"/>
    <property type="match status" value="1"/>
</dbReference>
<evidence type="ECO:0000256" key="2">
    <source>
        <dbReference type="ARBA" id="ARBA00023125"/>
    </source>
</evidence>
<reference evidence="5 6" key="1">
    <citation type="submission" date="2014-08" db="EMBL/GenBank/DDBJ databases">
        <authorList>
            <person name="den Bakker H.C."/>
        </authorList>
    </citation>
    <scope>NUCLEOTIDE SEQUENCE [LARGE SCALE GENOMIC DNA]</scope>
    <source>
        <strain evidence="5 6">DSM 18334</strain>
    </source>
</reference>
<comment type="caution">
    <text evidence="5">The sequence shown here is derived from an EMBL/GenBank/DDBJ whole genome shotgun (WGS) entry which is preliminary data.</text>
</comment>
<dbReference type="GO" id="GO:0043565">
    <property type="term" value="F:sequence-specific DNA binding"/>
    <property type="evidence" value="ECO:0007669"/>
    <property type="project" value="InterPro"/>
</dbReference>
<dbReference type="PANTHER" id="PTHR43280:SF2">
    <property type="entry name" value="HTH-TYPE TRANSCRIPTIONAL REGULATOR EXSA"/>
    <property type="match status" value="1"/>
</dbReference>
<dbReference type="PROSITE" id="PS01124">
    <property type="entry name" value="HTH_ARAC_FAMILY_2"/>
    <property type="match status" value="1"/>
</dbReference>
<keyword evidence="3" id="KW-0804">Transcription</keyword>
<dbReference type="Proteomes" id="UP000029734">
    <property type="component" value="Unassembled WGS sequence"/>
</dbReference>
<dbReference type="SUPFAM" id="SSF46689">
    <property type="entry name" value="Homeodomain-like"/>
    <property type="match status" value="1"/>
</dbReference>
<keyword evidence="2" id="KW-0238">DNA-binding</keyword>
<dbReference type="InterPro" id="IPR014710">
    <property type="entry name" value="RmlC-like_jellyroll"/>
</dbReference>
<dbReference type="Gene3D" id="2.60.120.10">
    <property type="entry name" value="Jelly Rolls"/>
    <property type="match status" value="1"/>
</dbReference>
<dbReference type="PRINTS" id="PR00032">
    <property type="entry name" value="HTHARAC"/>
</dbReference>
<dbReference type="InterPro" id="IPR003313">
    <property type="entry name" value="AraC-bd"/>
</dbReference>
<dbReference type="OrthoDB" id="9772063at2"/>
<dbReference type="PROSITE" id="PS00041">
    <property type="entry name" value="HTH_ARAC_FAMILY_1"/>
    <property type="match status" value="1"/>
</dbReference>
<dbReference type="EMBL" id="JQCR01000002">
    <property type="protein sequence ID" value="KGE18737.1"/>
    <property type="molecule type" value="Genomic_DNA"/>
</dbReference>